<name>A0ABU7PM46_9ACTN</name>
<accession>A0ABU7PM46</accession>
<gene>
    <name evidence="1" type="ORF">V2S66_29695</name>
</gene>
<sequence>MTERPPRTDRRLMMNIKITMDRAVPVDSTATARQQRFGALPPRITYAEMTEEKPDGPQDRASDGYNPEASWMHFSCLALDLGL</sequence>
<protein>
    <submittedName>
        <fullName evidence="1">Uncharacterized protein</fullName>
    </submittedName>
</protein>
<dbReference type="Proteomes" id="UP001344658">
    <property type="component" value="Unassembled WGS sequence"/>
</dbReference>
<proteinExistence type="predicted"/>
<dbReference type="RefSeq" id="WP_330799830.1">
    <property type="nucleotide sequence ID" value="NZ_JAZEWV010000040.1"/>
</dbReference>
<evidence type="ECO:0000313" key="2">
    <source>
        <dbReference type="Proteomes" id="UP001344658"/>
    </source>
</evidence>
<reference evidence="1 2" key="1">
    <citation type="submission" date="2023-12" db="EMBL/GenBank/DDBJ databases">
        <title>Streptomyces sp. V4-01.</title>
        <authorList>
            <person name="Somphong A."/>
            <person name="Phongsopitanun W."/>
        </authorList>
    </citation>
    <scope>NUCLEOTIDE SEQUENCE [LARGE SCALE GENOMIC DNA]</scope>
    <source>
        <strain evidence="1 2">V4-01</strain>
    </source>
</reference>
<keyword evidence="2" id="KW-1185">Reference proteome</keyword>
<dbReference type="EMBL" id="JAZEWV010000040">
    <property type="protein sequence ID" value="MEE4546127.1"/>
    <property type="molecule type" value="Genomic_DNA"/>
</dbReference>
<organism evidence="1 2">
    <name type="scientific">Actinacidiphila polyblastidii</name>
    <dbReference type="NCBI Taxonomy" id="3110430"/>
    <lineage>
        <taxon>Bacteria</taxon>
        <taxon>Bacillati</taxon>
        <taxon>Actinomycetota</taxon>
        <taxon>Actinomycetes</taxon>
        <taxon>Kitasatosporales</taxon>
        <taxon>Streptomycetaceae</taxon>
        <taxon>Actinacidiphila</taxon>
    </lineage>
</organism>
<comment type="caution">
    <text evidence="1">The sequence shown here is derived from an EMBL/GenBank/DDBJ whole genome shotgun (WGS) entry which is preliminary data.</text>
</comment>
<evidence type="ECO:0000313" key="1">
    <source>
        <dbReference type="EMBL" id="MEE4546127.1"/>
    </source>
</evidence>